<name>A0A1M6JR61_REIAG</name>
<keyword evidence="2" id="KW-1185">Reference proteome</keyword>
<evidence type="ECO:0000313" key="1">
    <source>
        <dbReference type="EMBL" id="SHJ49174.1"/>
    </source>
</evidence>
<protein>
    <submittedName>
        <fullName evidence="1">Uncharacterized protein</fullName>
    </submittedName>
</protein>
<dbReference type="Proteomes" id="UP000184474">
    <property type="component" value="Unassembled WGS sequence"/>
</dbReference>
<reference evidence="2" key="1">
    <citation type="submission" date="2016-11" db="EMBL/GenBank/DDBJ databases">
        <authorList>
            <person name="Varghese N."/>
            <person name="Submissions S."/>
        </authorList>
    </citation>
    <scope>NUCLEOTIDE SEQUENCE [LARGE SCALE GENOMIC DNA]</scope>
    <source>
        <strain evidence="2">DSM 26134</strain>
    </source>
</reference>
<sequence length="43" mass="4858">MLQSYFVFKSDKPCFRQVNASFSLPKKEAKGPESHKLAIAQTV</sequence>
<evidence type="ECO:0000313" key="2">
    <source>
        <dbReference type="Proteomes" id="UP000184474"/>
    </source>
</evidence>
<proteinExistence type="predicted"/>
<dbReference type="EMBL" id="FRAA01000001">
    <property type="protein sequence ID" value="SHJ49174.1"/>
    <property type="molecule type" value="Genomic_DNA"/>
</dbReference>
<accession>A0A1M6JR61</accession>
<organism evidence="1 2">
    <name type="scientific">Reichenbachiella agariperforans</name>
    <dbReference type="NCBI Taxonomy" id="156994"/>
    <lineage>
        <taxon>Bacteria</taxon>
        <taxon>Pseudomonadati</taxon>
        <taxon>Bacteroidota</taxon>
        <taxon>Cytophagia</taxon>
        <taxon>Cytophagales</taxon>
        <taxon>Reichenbachiellaceae</taxon>
        <taxon>Reichenbachiella</taxon>
    </lineage>
</organism>
<gene>
    <name evidence="1" type="ORF">SAMN04488028_101290</name>
</gene>
<dbReference type="AlphaFoldDB" id="A0A1M6JR61"/>